<dbReference type="InterPro" id="IPR011701">
    <property type="entry name" value="MFS"/>
</dbReference>
<evidence type="ECO:0000256" key="1">
    <source>
        <dbReference type="ARBA" id="ARBA00004651"/>
    </source>
</evidence>
<dbReference type="PROSITE" id="PS50850">
    <property type="entry name" value="MFS"/>
    <property type="match status" value="1"/>
</dbReference>
<dbReference type="CDD" id="cd17503">
    <property type="entry name" value="MFS_LmrB_MDR_like"/>
    <property type="match status" value="1"/>
</dbReference>
<keyword evidence="3" id="KW-1003">Cell membrane</keyword>
<feature type="transmembrane region" description="Helical" evidence="8">
    <location>
        <begin position="438"/>
        <end position="458"/>
    </location>
</feature>
<feature type="transmembrane region" description="Helical" evidence="8">
    <location>
        <begin position="83"/>
        <end position="103"/>
    </location>
</feature>
<evidence type="ECO:0000256" key="2">
    <source>
        <dbReference type="ARBA" id="ARBA00022448"/>
    </source>
</evidence>
<dbReference type="Gene3D" id="1.20.1720.10">
    <property type="entry name" value="Multidrug resistance protein D"/>
    <property type="match status" value="1"/>
</dbReference>
<evidence type="ECO:0000313" key="11">
    <source>
        <dbReference type="Proteomes" id="UP000241085"/>
    </source>
</evidence>
<keyword evidence="2" id="KW-0813">Transport</keyword>
<dbReference type="InterPro" id="IPR020846">
    <property type="entry name" value="MFS_dom"/>
</dbReference>
<evidence type="ECO:0000256" key="4">
    <source>
        <dbReference type="ARBA" id="ARBA00022692"/>
    </source>
</evidence>
<dbReference type="PANTHER" id="PTHR42718">
    <property type="entry name" value="MAJOR FACILITATOR SUPERFAMILY MULTIDRUG TRANSPORTER MFSC"/>
    <property type="match status" value="1"/>
</dbReference>
<evidence type="ECO:0000313" key="10">
    <source>
        <dbReference type="EMBL" id="PTL74669.1"/>
    </source>
</evidence>
<comment type="caution">
    <text evidence="10">The sequence shown here is derived from an EMBL/GenBank/DDBJ whole genome shotgun (WGS) entry which is preliminary data.</text>
</comment>
<feature type="transmembrane region" description="Helical" evidence="8">
    <location>
        <begin position="236"/>
        <end position="259"/>
    </location>
</feature>
<feature type="transmembrane region" description="Helical" evidence="8">
    <location>
        <begin position="115"/>
        <end position="134"/>
    </location>
</feature>
<dbReference type="EMBL" id="PZPL01000001">
    <property type="protein sequence ID" value="PTL74669.1"/>
    <property type="molecule type" value="Genomic_DNA"/>
</dbReference>
<comment type="subcellular location">
    <subcellularLocation>
        <location evidence="1">Cell membrane</location>
        <topology evidence="1">Multi-pass membrane protein</topology>
    </subcellularLocation>
</comment>
<feature type="domain" description="Major facilitator superfamily (MFS) profile" evidence="9">
    <location>
        <begin position="49"/>
        <end position="490"/>
    </location>
</feature>
<feature type="transmembrane region" description="Helical" evidence="8">
    <location>
        <begin position="332"/>
        <end position="351"/>
    </location>
</feature>
<dbReference type="Gene3D" id="1.20.1250.20">
    <property type="entry name" value="MFS general substrate transporter like domains"/>
    <property type="match status" value="1"/>
</dbReference>
<feature type="transmembrane region" description="Helical" evidence="8">
    <location>
        <begin position="391"/>
        <end position="417"/>
    </location>
</feature>
<keyword evidence="5 8" id="KW-1133">Transmembrane helix</keyword>
<feature type="compositionally biased region" description="Low complexity" evidence="7">
    <location>
        <begin position="23"/>
        <end position="34"/>
    </location>
</feature>
<feature type="transmembrane region" description="Helical" evidence="8">
    <location>
        <begin position="201"/>
        <end position="224"/>
    </location>
</feature>
<name>A0A2T4UYR1_9MICO</name>
<accession>A0A2T4UYR1</accession>
<dbReference type="GO" id="GO:0005886">
    <property type="term" value="C:plasma membrane"/>
    <property type="evidence" value="ECO:0007669"/>
    <property type="project" value="UniProtKB-SubCell"/>
</dbReference>
<gene>
    <name evidence="10" type="ORF">C1I63_07545</name>
</gene>
<feature type="transmembrane region" description="Helical" evidence="8">
    <location>
        <begin position="140"/>
        <end position="161"/>
    </location>
</feature>
<feature type="transmembrane region" description="Helical" evidence="8">
    <location>
        <begin position="363"/>
        <end position="385"/>
    </location>
</feature>
<dbReference type="Pfam" id="PF07690">
    <property type="entry name" value="MFS_1"/>
    <property type="match status" value="1"/>
</dbReference>
<feature type="transmembrane region" description="Helical" evidence="8">
    <location>
        <begin position="464"/>
        <end position="485"/>
    </location>
</feature>
<evidence type="ECO:0000256" key="7">
    <source>
        <dbReference type="SAM" id="MobiDB-lite"/>
    </source>
</evidence>
<feature type="transmembrane region" description="Helical" evidence="8">
    <location>
        <begin position="48"/>
        <end position="71"/>
    </location>
</feature>
<keyword evidence="11" id="KW-1185">Reference proteome</keyword>
<evidence type="ECO:0000259" key="9">
    <source>
        <dbReference type="PROSITE" id="PS50850"/>
    </source>
</evidence>
<sequence length="495" mass="51198">MRSTVPESRTPLPPARPAHALTARPFARPSARPSVPRRHPLDPRRNRALALLVAGCFFMENLDATIVTTAAPAIAADLGVDSAAIAITVTAFLLTVAVLIPASGWLSERFGVRRVFTLAIAVFTIASLLCALSPTLPVLIAARVLQGVGGALMVPVGRLAVLRLTPRERIIEAIAILVWPGLVAPIVAPFVGGLLTTYASWHWIFLINLPLGAVAFVLALRIVPGGREQAPPPLDVVGLVLVAVGLGALVGASGLVAASVSDPRALTLAIAGVAVTAVAVRHLRRAPHPLVRLDAFRFPTFRVANASGSLYRATINAVPFLLPLLFQDAFGWSPVQAGSVVLALFVGNLAIKPATTWLLRTLGFRTVLVVANAIGVACMAAMAFLTPEVPIAAVVALLVLSGVARSAGFTAYNTVTFAEVPAEGMSGANTLSATTQQVAAGFGVAVGGVALAVGTALGPGLVPYRFAFLVIAVLTLVPLVAAARLTRDSGSELTR</sequence>
<evidence type="ECO:0000256" key="3">
    <source>
        <dbReference type="ARBA" id="ARBA00022475"/>
    </source>
</evidence>
<evidence type="ECO:0000256" key="8">
    <source>
        <dbReference type="SAM" id="Phobius"/>
    </source>
</evidence>
<protein>
    <submittedName>
        <fullName evidence="10">MFS transporter</fullName>
    </submittedName>
</protein>
<organism evidence="10 11">
    <name type="scientific">Rathayibacter caricis DSM 15933</name>
    <dbReference type="NCBI Taxonomy" id="1328867"/>
    <lineage>
        <taxon>Bacteria</taxon>
        <taxon>Bacillati</taxon>
        <taxon>Actinomycetota</taxon>
        <taxon>Actinomycetes</taxon>
        <taxon>Micrococcales</taxon>
        <taxon>Microbacteriaceae</taxon>
        <taxon>Rathayibacter</taxon>
    </lineage>
</organism>
<evidence type="ECO:0000256" key="6">
    <source>
        <dbReference type="ARBA" id="ARBA00023136"/>
    </source>
</evidence>
<keyword evidence="4 8" id="KW-0812">Transmembrane</keyword>
<dbReference type="AlphaFoldDB" id="A0A2T4UYR1"/>
<dbReference type="RefSeq" id="WP_107575779.1">
    <property type="nucleotide sequence ID" value="NZ_PZPL01000001.1"/>
</dbReference>
<proteinExistence type="predicted"/>
<dbReference type="Proteomes" id="UP000241085">
    <property type="component" value="Unassembled WGS sequence"/>
</dbReference>
<dbReference type="InterPro" id="IPR036259">
    <property type="entry name" value="MFS_trans_sf"/>
</dbReference>
<dbReference type="GO" id="GO:0022857">
    <property type="term" value="F:transmembrane transporter activity"/>
    <property type="evidence" value="ECO:0007669"/>
    <property type="project" value="InterPro"/>
</dbReference>
<feature type="transmembrane region" description="Helical" evidence="8">
    <location>
        <begin position="173"/>
        <end position="195"/>
    </location>
</feature>
<dbReference type="PANTHER" id="PTHR42718:SF46">
    <property type="entry name" value="BLR6921 PROTEIN"/>
    <property type="match status" value="1"/>
</dbReference>
<reference evidence="10 11" key="1">
    <citation type="submission" date="2018-03" db="EMBL/GenBank/DDBJ databases">
        <title>Bacteriophage NCPPB3778 and a type I-E CRISPR drive the evolution of the US Biological Select Agent, Rathayibacter toxicus.</title>
        <authorList>
            <person name="Davis E.W.II."/>
            <person name="Tabima J.F."/>
            <person name="Weisberg A.J."/>
            <person name="Dantas Lopes L."/>
            <person name="Wiseman M.S."/>
            <person name="Wiseman M.S."/>
            <person name="Pupko T."/>
            <person name="Belcher M.S."/>
            <person name="Sechler A.J."/>
            <person name="Tancos M.A."/>
            <person name="Schroeder B.K."/>
            <person name="Murray T.D."/>
            <person name="Luster D.G."/>
            <person name="Schneider W.L."/>
            <person name="Rogers E."/>
            <person name="Andreote F.D."/>
            <person name="Grunwald N.J."/>
            <person name="Putnam M.L."/>
            <person name="Chang J.H."/>
        </authorList>
    </citation>
    <scope>NUCLEOTIDE SEQUENCE [LARGE SCALE GENOMIC DNA]</scope>
    <source>
        <strain evidence="10 11">DSM 15933</strain>
    </source>
</reference>
<feature type="region of interest" description="Disordered" evidence="7">
    <location>
        <begin position="1"/>
        <end position="41"/>
    </location>
</feature>
<dbReference type="SUPFAM" id="SSF103473">
    <property type="entry name" value="MFS general substrate transporter"/>
    <property type="match status" value="1"/>
</dbReference>
<keyword evidence="6 8" id="KW-0472">Membrane</keyword>
<evidence type="ECO:0000256" key="5">
    <source>
        <dbReference type="ARBA" id="ARBA00022989"/>
    </source>
</evidence>